<reference evidence="3 4" key="1">
    <citation type="journal article" date="2020" name="ISME J.">
        <title>Uncovering the hidden diversity of litter-decomposition mechanisms in mushroom-forming fungi.</title>
        <authorList>
            <person name="Floudas D."/>
            <person name="Bentzer J."/>
            <person name="Ahren D."/>
            <person name="Johansson T."/>
            <person name="Persson P."/>
            <person name="Tunlid A."/>
        </authorList>
    </citation>
    <scope>NUCLEOTIDE SEQUENCE [LARGE SCALE GENOMIC DNA]</scope>
    <source>
        <strain evidence="3 4">CBS 406.79</strain>
    </source>
</reference>
<name>A0A8H5GGT1_9AGAR</name>
<dbReference type="AlphaFoldDB" id="A0A8H5GGT1"/>
<dbReference type="InterPro" id="IPR023210">
    <property type="entry name" value="NADP_OxRdtase_dom"/>
</dbReference>
<evidence type="ECO:0000313" key="4">
    <source>
        <dbReference type="Proteomes" id="UP000518752"/>
    </source>
</evidence>
<dbReference type="PANTHER" id="PTHR43827">
    <property type="entry name" value="2,5-DIKETO-D-GLUCONIC ACID REDUCTASE"/>
    <property type="match status" value="1"/>
</dbReference>
<accession>A0A8H5GGT1</accession>
<dbReference type="InterPro" id="IPR036812">
    <property type="entry name" value="NAD(P)_OxRdtase_dom_sf"/>
</dbReference>
<dbReference type="CDD" id="cd19071">
    <property type="entry name" value="AKR_AKR1-5-like"/>
    <property type="match status" value="1"/>
</dbReference>
<keyword evidence="4" id="KW-1185">Reference proteome</keyword>
<dbReference type="Pfam" id="PF00248">
    <property type="entry name" value="Aldo_ket_red"/>
    <property type="match status" value="1"/>
</dbReference>
<dbReference type="GO" id="GO:0016491">
    <property type="term" value="F:oxidoreductase activity"/>
    <property type="evidence" value="ECO:0007669"/>
    <property type="project" value="InterPro"/>
</dbReference>
<keyword evidence="1" id="KW-0732">Signal</keyword>
<dbReference type="InterPro" id="IPR018170">
    <property type="entry name" value="Aldo/ket_reductase_CS"/>
</dbReference>
<dbReference type="PRINTS" id="PR00069">
    <property type="entry name" value="ALDKETRDTASE"/>
</dbReference>
<feature type="domain" description="NADP-dependent oxidoreductase" evidence="2">
    <location>
        <begin position="313"/>
        <end position="432"/>
    </location>
</feature>
<dbReference type="Proteomes" id="UP000518752">
    <property type="component" value="Unassembled WGS sequence"/>
</dbReference>
<feature type="signal peptide" evidence="1">
    <location>
        <begin position="1"/>
        <end position="25"/>
    </location>
</feature>
<dbReference type="Gene3D" id="3.20.20.100">
    <property type="entry name" value="NADP-dependent oxidoreductase domain"/>
    <property type="match status" value="1"/>
</dbReference>
<evidence type="ECO:0000259" key="2">
    <source>
        <dbReference type="Pfam" id="PF00248"/>
    </source>
</evidence>
<proteinExistence type="predicted"/>
<dbReference type="OrthoDB" id="416253at2759"/>
<comment type="caution">
    <text evidence="3">The sequence shown here is derived from an EMBL/GenBank/DDBJ whole genome shotgun (WGS) entry which is preliminary data.</text>
</comment>
<dbReference type="SUPFAM" id="SSF51430">
    <property type="entry name" value="NAD(P)-linked oxidoreductase"/>
    <property type="match status" value="1"/>
</dbReference>
<dbReference type="PROSITE" id="PS00063">
    <property type="entry name" value="ALDOKETO_REDUCTASE_3"/>
    <property type="match status" value="1"/>
</dbReference>
<dbReference type="EMBL" id="JAACJN010000184">
    <property type="protein sequence ID" value="KAF5364548.1"/>
    <property type="molecule type" value="Genomic_DNA"/>
</dbReference>
<sequence>MMSFSFQIMFLVCLGTFWSVSACQAGYLVSQHYDQLGSCGTSDDDISFRRVSVNSRSYRHYNPSWLIHLYGCSINVDSATTNWGTSGTMTMIIASGGSLSTLAPREQPPSSAHLRTRSLRQRLSVRRQAGVLVRSYWLPRKSGSTTVIGTSTYTAARSTQSGEIQWMVLLPSPLRTYTVPSFASTTVSWDGLLAVVNGATYSVSPPSATGSSTNSSSSTTSVVTTTSWGARITLKSLLAHSLYMKSGYDGIYNVANTFSQQLFTGSGSATATTYIFLSGSLAIPLATSGFRTVIGSSTYTIATSAASSSATRNSAGSHLEEIKNAGYELPAVNQIELHPFCQQKPIVDYCIKNSIIVQAYCPIIRGQMDHEVFESIAAKHERELAQILIRWSLQKGYIPLPKSATTSRIHSNAKVFDFELDAEDMDRIDALDQGKEGAISWNPVDAE</sequence>
<evidence type="ECO:0000256" key="1">
    <source>
        <dbReference type="SAM" id="SignalP"/>
    </source>
</evidence>
<dbReference type="InterPro" id="IPR020471">
    <property type="entry name" value="AKR"/>
</dbReference>
<protein>
    <recommendedName>
        <fullName evidence="2">NADP-dependent oxidoreductase domain-containing protein</fullName>
    </recommendedName>
</protein>
<gene>
    <name evidence="3" type="ORF">D9757_011815</name>
</gene>
<organism evidence="3 4">
    <name type="scientific">Collybiopsis confluens</name>
    <dbReference type="NCBI Taxonomy" id="2823264"/>
    <lineage>
        <taxon>Eukaryota</taxon>
        <taxon>Fungi</taxon>
        <taxon>Dikarya</taxon>
        <taxon>Basidiomycota</taxon>
        <taxon>Agaricomycotina</taxon>
        <taxon>Agaricomycetes</taxon>
        <taxon>Agaricomycetidae</taxon>
        <taxon>Agaricales</taxon>
        <taxon>Marasmiineae</taxon>
        <taxon>Omphalotaceae</taxon>
        <taxon>Collybiopsis</taxon>
    </lineage>
</organism>
<feature type="chain" id="PRO_5034588039" description="NADP-dependent oxidoreductase domain-containing protein" evidence="1">
    <location>
        <begin position="26"/>
        <end position="447"/>
    </location>
</feature>
<dbReference type="PANTHER" id="PTHR43827:SF13">
    <property type="entry name" value="ALDO_KETO REDUCTASE FAMILY PROTEIN"/>
    <property type="match status" value="1"/>
</dbReference>
<evidence type="ECO:0000313" key="3">
    <source>
        <dbReference type="EMBL" id="KAF5364548.1"/>
    </source>
</evidence>